<dbReference type="EMBL" id="ML213617">
    <property type="protein sequence ID" value="TFK35933.1"/>
    <property type="molecule type" value="Genomic_DNA"/>
</dbReference>
<dbReference type="CDD" id="cd09917">
    <property type="entry name" value="F-box_SF"/>
    <property type="match status" value="1"/>
</dbReference>
<dbReference type="STRING" id="68775.A0A5C3LU66"/>
<reference evidence="3 4" key="1">
    <citation type="journal article" date="2019" name="Nat. Ecol. Evol.">
        <title>Megaphylogeny resolves global patterns of mushroom evolution.</title>
        <authorList>
            <person name="Varga T."/>
            <person name="Krizsan K."/>
            <person name="Foldi C."/>
            <person name="Dima B."/>
            <person name="Sanchez-Garcia M."/>
            <person name="Sanchez-Ramirez S."/>
            <person name="Szollosi G.J."/>
            <person name="Szarkandi J.G."/>
            <person name="Papp V."/>
            <person name="Albert L."/>
            <person name="Andreopoulos W."/>
            <person name="Angelini C."/>
            <person name="Antonin V."/>
            <person name="Barry K.W."/>
            <person name="Bougher N.L."/>
            <person name="Buchanan P."/>
            <person name="Buyck B."/>
            <person name="Bense V."/>
            <person name="Catcheside P."/>
            <person name="Chovatia M."/>
            <person name="Cooper J."/>
            <person name="Damon W."/>
            <person name="Desjardin D."/>
            <person name="Finy P."/>
            <person name="Geml J."/>
            <person name="Haridas S."/>
            <person name="Hughes K."/>
            <person name="Justo A."/>
            <person name="Karasinski D."/>
            <person name="Kautmanova I."/>
            <person name="Kiss B."/>
            <person name="Kocsube S."/>
            <person name="Kotiranta H."/>
            <person name="LaButti K.M."/>
            <person name="Lechner B.E."/>
            <person name="Liimatainen K."/>
            <person name="Lipzen A."/>
            <person name="Lukacs Z."/>
            <person name="Mihaltcheva S."/>
            <person name="Morgado L.N."/>
            <person name="Niskanen T."/>
            <person name="Noordeloos M.E."/>
            <person name="Ohm R.A."/>
            <person name="Ortiz-Santana B."/>
            <person name="Ovrebo C."/>
            <person name="Racz N."/>
            <person name="Riley R."/>
            <person name="Savchenko A."/>
            <person name="Shiryaev A."/>
            <person name="Soop K."/>
            <person name="Spirin V."/>
            <person name="Szebenyi C."/>
            <person name="Tomsovsky M."/>
            <person name="Tulloss R.E."/>
            <person name="Uehling J."/>
            <person name="Grigoriev I.V."/>
            <person name="Vagvolgyi C."/>
            <person name="Papp T."/>
            <person name="Martin F.M."/>
            <person name="Miettinen O."/>
            <person name="Hibbett D.S."/>
            <person name="Nagy L.G."/>
        </authorList>
    </citation>
    <scope>NUCLEOTIDE SEQUENCE [LARGE SCALE GENOMIC DNA]</scope>
    <source>
        <strain evidence="3 4">CBS 166.37</strain>
    </source>
</reference>
<organism evidence="3 4">
    <name type="scientific">Crucibulum laeve</name>
    <dbReference type="NCBI Taxonomy" id="68775"/>
    <lineage>
        <taxon>Eukaryota</taxon>
        <taxon>Fungi</taxon>
        <taxon>Dikarya</taxon>
        <taxon>Basidiomycota</taxon>
        <taxon>Agaricomycotina</taxon>
        <taxon>Agaricomycetes</taxon>
        <taxon>Agaricomycetidae</taxon>
        <taxon>Agaricales</taxon>
        <taxon>Agaricineae</taxon>
        <taxon>Nidulariaceae</taxon>
        <taxon>Crucibulum</taxon>
    </lineage>
</organism>
<sequence>MNLTSLPEELLSQILALFDYRSLLKWTSVCRLFYLIIRGSAEHRLVVELAKEGMLEANLDQGLTPSDRLKLLYARRQAWASLKLKKKSTVIVNGPCNAYELVAGVFAKSSGRNLFVARLPNSNDDGETFQHDLEVRIRDFAIDPTQDLLVLMEDEAGLISFTQARHVKLHLRTLSANKPHPAAAISILEFDIKPEVSLGNSILTEFLQLADDVLAVFITTGFDGARVLFWNWKDGVLITDSNRPGHQLPSKVCDLALLSPRAYMLTSTAGPGALHLYSFEYPCFSFTPRHNITLHMPPLKSGFRLHDLSAHSGPFRANAPRGSMFTTDPESRILVFSATYGGTHGRPGQYSMFMDNRTLMHFVKEGQRWANGEWELDDEVKPAWRENYEYAQDLKNNYEKEHLLRPVWRRMASSPIKKQQRRIIARSTPVVPPNLHANIATGDDVDANGEDVLNESEYDDDLPQYIESESESEEEGDDGDDDDEKEDEEDEEDGEDEISDSSSLDEIGSDLEIINGTNRFTLGDIDAELPTNPIYVLYPSIHAAQPVDGAYAVPNIEGSSSGSEGSSSQFNLPFHWHTIVDDQQDNAIVVLDDSDHEFTSRISAKEKGKERQAERIDVPWSDWGSKYTRFFPRRVSMHWLRYVHGMRMIDSQSGTPLVRVLDFNVIPGTSFPPLSTSRNYLGQHNPSPLGWTHRWQGDDMHSTGATLGNSAPYGKRVTYTKASTISSGIFLSKVETRLPYHSITMHFGDEFYAYMIDEDRIIGLKRAGSDEDFELHIFSF</sequence>
<evidence type="ECO:0000256" key="1">
    <source>
        <dbReference type="SAM" id="MobiDB-lite"/>
    </source>
</evidence>
<dbReference type="SUPFAM" id="SSF81383">
    <property type="entry name" value="F-box domain"/>
    <property type="match status" value="1"/>
</dbReference>
<evidence type="ECO:0000313" key="3">
    <source>
        <dbReference type="EMBL" id="TFK35933.1"/>
    </source>
</evidence>
<protein>
    <recommendedName>
        <fullName evidence="2">F-box domain-containing protein</fullName>
    </recommendedName>
</protein>
<feature type="region of interest" description="Disordered" evidence="1">
    <location>
        <begin position="418"/>
        <end position="510"/>
    </location>
</feature>
<dbReference type="InterPro" id="IPR036047">
    <property type="entry name" value="F-box-like_dom_sf"/>
</dbReference>
<dbReference type="AlphaFoldDB" id="A0A5C3LU66"/>
<dbReference type="InterPro" id="IPR001810">
    <property type="entry name" value="F-box_dom"/>
</dbReference>
<evidence type="ECO:0000313" key="4">
    <source>
        <dbReference type="Proteomes" id="UP000308652"/>
    </source>
</evidence>
<feature type="compositionally biased region" description="Low complexity" evidence="1">
    <location>
        <begin position="500"/>
        <end position="510"/>
    </location>
</feature>
<name>A0A5C3LU66_9AGAR</name>
<gene>
    <name evidence="3" type="ORF">BDQ12DRAFT_687415</name>
</gene>
<proteinExistence type="predicted"/>
<keyword evidence="4" id="KW-1185">Reference proteome</keyword>
<feature type="compositionally biased region" description="Acidic residues" evidence="1">
    <location>
        <begin position="443"/>
        <end position="499"/>
    </location>
</feature>
<dbReference type="Gene3D" id="1.20.1280.50">
    <property type="match status" value="1"/>
</dbReference>
<dbReference type="Proteomes" id="UP000308652">
    <property type="component" value="Unassembled WGS sequence"/>
</dbReference>
<dbReference type="OrthoDB" id="2745718at2759"/>
<dbReference type="PROSITE" id="PS50181">
    <property type="entry name" value="FBOX"/>
    <property type="match status" value="1"/>
</dbReference>
<evidence type="ECO:0000259" key="2">
    <source>
        <dbReference type="PROSITE" id="PS50181"/>
    </source>
</evidence>
<feature type="domain" description="F-box" evidence="2">
    <location>
        <begin position="1"/>
        <end position="49"/>
    </location>
</feature>
<accession>A0A5C3LU66</accession>